<dbReference type="Proteomes" id="UP000239209">
    <property type="component" value="Unassembled WGS sequence"/>
</dbReference>
<feature type="transmembrane region" description="Helical" evidence="1">
    <location>
        <begin position="119"/>
        <end position="140"/>
    </location>
</feature>
<feature type="transmembrane region" description="Helical" evidence="1">
    <location>
        <begin position="300"/>
        <end position="317"/>
    </location>
</feature>
<evidence type="ECO:0000256" key="2">
    <source>
        <dbReference type="SAM" id="SignalP"/>
    </source>
</evidence>
<keyword evidence="4" id="KW-1185">Reference proteome</keyword>
<evidence type="ECO:0000313" key="4">
    <source>
        <dbReference type="Proteomes" id="UP000239209"/>
    </source>
</evidence>
<feature type="transmembrane region" description="Helical" evidence="1">
    <location>
        <begin position="51"/>
        <end position="73"/>
    </location>
</feature>
<dbReference type="AlphaFoldDB" id="A0A2T0SFK2"/>
<protein>
    <recommendedName>
        <fullName evidence="5">DoxX-like protein</fullName>
    </recommendedName>
</protein>
<keyword evidence="1" id="KW-0812">Transmembrane</keyword>
<keyword evidence="2" id="KW-0732">Signal</keyword>
<organism evidence="3 4">
    <name type="scientific">Pseudosporangium ferrugineum</name>
    <dbReference type="NCBI Taxonomy" id="439699"/>
    <lineage>
        <taxon>Bacteria</taxon>
        <taxon>Bacillati</taxon>
        <taxon>Actinomycetota</taxon>
        <taxon>Actinomycetes</taxon>
        <taxon>Micromonosporales</taxon>
        <taxon>Micromonosporaceae</taxon>
        <taxon>Pseudosporangium</taxon>
    </lineage>
</organism>
<dbReference type="OrthoDB" id="1550602at2"/>
<reference evidence="3 4" key="1">
    <citation type="submission" date="2018-03" db="EMBL/GenBank/DDBJ databases">
        <title>Genomic Encyclopedia of Archaeal and Bacterial Type Strains, Phase II (KMG-II): from individual species to whole genera.</title>
        <authorList>
            <person name="Goeker M."/>
        </authorList>
    </citation>
    <scope>NUCLEOTIDE SEQUENCE [LARGE SCALE GENOMIC DNA]</scope>
    <source>
        <strain evidence="3 4">DSM 45348</strain>
    </source>
</reference>
<keyword evidence="1" id="KW-1133">Transmembrane helix</keyword>
<comment type="caution">
    <text evidence="3">The sequence shown here is derived from an EMBL/GenBank/DDBJ whole genome shotgun (WGS) entry which is preliminary data.</text>
</comment>
<keyword evidence="1" id="KW-0472">Membrane</keyword>
<feature type="signal peptide" evidence="2">
    <location>
        <begin position="1"/>
        <end position="27"/>
    </location>
</feature>
<sequence>MRGTWGRCAAAIGAAAAVLAVPSPASAHEKWFVPDPDGYPGDWSFVWRPLTLALILGVVLVTVVWRYVAVHWLPLPELRALSFAGRLVPYVPRLLAIHLGVSLLAAGVSGHFLTHDLEVGHLSGGAALLLLEGALGVWFITGIRLRPAAVGLALAGPLALLVTGPVGLLSALDLLGVAVFLAFVPPSDATFGRVEPDAVTLRRALLALRLGAGGALITLAFAEKLANPALARETLRMFPQLDVFAAVGIHLPPDTFVAVAGATELLFGLLVISGALPQVAVLVAGIPFNATLLLFGGTELLGHLPVYGVFLTLLAYGSNARTAGQVRWLPRNLAAIELKNSSTAKVVNS</sequence>
<name>A0A2T0SFK2_9ACTN</name>
<feature type="transmembrane region" description="Helical" evidence="1">
    <location>
        <begin position="94"/>
        <end position="113"/>
    </location>
</feature>
<feature type="transmembrane region" description="Helical" evidence="1">
    <location>
        <begin position="265"/>
        <end position="288"/>
    </location>
</feature>
<gene>
    <name evidence="3" type="ORF">CLV70_102408</name>
</gene>
<feature type="chain" id="PRO_5015635640" description="DoxX-like protein" evidence="2">
    <location>
        <begin position="28"/>
        <end position="349"/>
    </location>
</feature>
<dbReference type="RefSeq" id="WP_106125383.1">
    <property type="nucleotide sequence ID" value="NZ_PVZG01000002.1"/>
</dbReference>
<evidence type="ECO:0000256" key="1">
    <source>
        <dbReference type="SAM" id="Phobius"/>
    </source>
</evidence>
<proteinExistence type="predicted"/>
<evidence type="ECO:0000313" key="3">
    <source>
        <dbReference type="EMBL" id="PRY32197.1"/>
    </source>
</evidence>
<feature type="transmembrane region" description="Helical" evidence="1">
    <location>
        <begin position="204"/>
        <end position="222"/>
    </location>
</feature>
<feature type="transmembrane region" description="Helical" evidence="1">
    <location>
        <begin position="152"/>
        <end position="184"/>
    </location>
</feature>
<accession>A0A2T0SFK2</accession>
<evidence type="ECO:0008006" key="5">
    <source>
        <dbReference type="Google" id="ProtNLM"/>
    </source>
</evidence>
<dbReference type="EMBL" id="PVZG01000002">
    <property type="protein sequence ID" value="PRY32197.1"/>
    <property type="molecule type" value="Genomic_DNA"/>
</dbReference>